<gene>
    <name evidence="2" type="ORF">SAMN05920897_107127</name>
</gene>
<dbReference type="Gene3D" id="3.10.350.10">
    <property type="entry name" value="LysM domain"/>
    <property type="match status" value="1"/>
</dbReference>
<dbReference type="EMBL" id="FTMS01000007">
    <property type="protein sequence ID" value="SIQ35745.1"/>
    <property type="molecule type" value="Genomic_DNA"/>
</dbReference>
<proteinExistence type="predicted"/>
<reference evidence="3" key="1">
    <citation type="submission" date="2017-01" db="EMBL/GenBank/DDBJ databases">
        <authorList>
            <person name="Varghese N."/>
            <person name="Submissions S."/>
        </authorList>
    </citation>
    <scope>NUCLEOTIDE SEQUENCE [LARGE SCALE GENOMIC DNA]</scope>
    <source>
        <strain evidence="3">ASpG1</strain>
    </source>
</reference>
<evidence type="ECO:0000313" key="3">
    <source>
        <dbReference type="Proteomes" id="UP000186400"/>
    </source>
</evidence>
<feature type="signal peptide" evidence="1">
    <location>
        <begin position="1"/>
        <end position="25"/>
    </location>
</feature>
<evidence type="ECO:0008006" key="4">
    <source>
        <dbReference type="Google" id="ProtNLM"/>
    </source>
</evidence>
<dbReference type="InterPro" id="IPR036779">
    <property type="entry name" value="LysM_dom_sf"/>
</dbReference>
<keyword evidence="3" id="KW-1185">Reference proteome</keyword>
<keyword evidence="1" id="KW-0732">Signal</keyword>
<dbReference type="Proteomes" id="UP000186400">
    <property type="component" value="Unassembled WGS sequence"/>
</dbReference>
<evidence type="ECO:0000313" key="2">
    <source>
        <dbReference type="EMBL" id="SIQ35745.1"/>
    </source>
</evidence>
<dbReference type="RefSeq" id="WP_076488552.1">
    <property type="nucleotide sequence ID" value="NZ_FTMS01000007.1"/>
</dbReference>
<dbReference type="STRING" id="159291.SAMN05920897_107127"/>
<sequence>MNKHLFSLLFLLLCTLMLAVPSATAQNLLEDNPHARRARDLRLQAEQLMEEGLYEQAMALVAEAEQERERAIVWAEEQVWAFRANSMRNRAREQLIYATRIDAATHYPEEHALARATMEEAEEHFAERRFEESFPLFRLVRDTISPLQPVREAREPRQEMITPPLERDTLPAAYVVRLIPERRDSFYRIAGYDFVYGDSSLWPILYEANKHILQDPENPRLIQPGMKFRIPNRPGEERQGVWQPPEK</sequence>
<organism evidence="2 3">
    <name type="scientific">Alkalispirochaeta americana</name>
    <dbReference type="NCBI Taxonomy" id="159291"/>
    <lineage>
        <taxon>Bacteria</taxon>
        <taxon>Pseudomonadati</taxon>
        <taxon>Spirochaetota</taxon>
        <taxon>Spirochaetia</taxon>
        <taxon>Spirochaetales</taxon>
        <taxon>Spirochaetaceae</taxon>
        <taxon>Alkalispirochaeta</taxon>
    </lineage>
</organism>
<dbReference type="OrthoDB" id="370541at2"/>
<dbReference type="AlphaFoldDB" id="A0A1N6S3S9"/>
<name>A0A1N6S3S9_9SPIO</name>
<accession>A0A1N6S3S9</accession>
<feature type="chain" id="PRO_5009938128" description="LysM domain-containing protein" evidence="1">
    <location>
        <begin position="26"/>
        <end position="247"/>
    </location>
</feature>
<evidence type="ECO:0000256" key="1">
    <source>
        <dbReference type="SAM" id="SignalP"/>
    </source>
</evidence>
<protein>
    <recommendedName>
        <fullName evidence="4">LysM domain-containing protein</fullName>
    </recommendedName>
</protein>